<evidence type="ECO:0000313" key="1">
    <source>
        <dbReference type="EMBL" id="OVE83196.1"/>
    </source>
</evidence>
<accession>A0A202E4G7</accession>
<evidence type="ECO:0000313" key="2">
    <source>
        <dbReference type="Proteomes" id="UP000196084"/>
    </source>
</evidence>
<dbReference type="RefSeq" id="WP_087715522.1">
    <property type="nucleotide sequence ID" value="NZ_MWPH01000004.1"/>
</dbReference>
<organism evidence="1 2">
    <name type="scientific">Natronolimnobius baerhuensis</name>
    <dbReference type="NCBI Taxonomy" id="253108"/>
    <lineage>
        <taxon>Archaea</taxon>
        <taxon>Methanobacteriati</taxon>
        <taxon>Methanobacteriota</taxon>
        <taxon>Stenosarchaea group</taxon>
        <taxon>Halobacteria</taxon>
        <taxon>Halobacteriales</taxon>
        <taxon>Natrialbaceae</taxon>
        <taxon>Natronolimnobius</taxon>
    </lineage>
</organism>
<dbReference type="EMBL" id="MWPH01000004">
    <property type="protein sequence ID" value="OVE83196.1"/>
    <property type="molecule type" value="Genomic_DNA"/>
</dbReference>
<gene>
    <name evidence="1" type="ORF">B2G88_17465</name>
</gene>
<dbReference type="Proteomes" id="UP000196084">
    <property type="component" value="Unassembled WGS sequence"/>
</dbReference>
<comment type="caution">
    <text evidence="1">The sequence shown here is derived from an EMBL/GenBank/DDBJ whole genome shotgun (WGS) entry which is preliminary data.</text>
</comment>
<name>A0A202E4G7_9EURY</name>
<reference evidence="1 2" key="1">
    <citation type="submission" date="2017-02" db="EMBL/GenBank/DDBJ databases">
        <title>Natronthermophilus aegyptiacus gen. nov.,sp. nov., an aerobic, extremely halophilic alkalithermophilic archaeon isolated from the athalassohaline Wadi An Natrun, Egypt.</title>
        <authorList>
            <person name="Zhao B."/>
        </authorList>
    </citation>
    <scope>NUCLEOTIDE SEQUENCE [LARGE SCALE GENOMIC DNA]</scope>
    <source>
        <strain evidence="1 2">CGMCC 1.3597</strain>
    </source>
</reference>
<dbReference type="OrthoDB" id="202487at2157"/>
<keyword evidence="2" id="KW-1185">Reference proteome</keyword>
<sequence length="156" mass="17602">MSDHRPRIRELRGEILQRLATDDTLTDLLEAVDGIDDGGDVIVPAFVSRAWHEDDGAPDPPDVVVHVMVRTETEEPRNLRTEASFNVQIGFEYRPRVGREQLTTWPDDVLDAIATPGNARVEGWYWDGETGGTDPTFDDQINRFVAGKTFEIRRIA</sequence>
<protein>
    <submittedName>
        <fullName evidence="1">Uncharacterized protein</fullName>
    </submittedName>
</protein>
<proteinExistence type="predicted"/>
<dbReference type="AlphaFoldDB" id="A0A202E4G7"/>